<proteinExistence type="predicted"/>
<dbReference type="OrthoDB" id="40115at10239"/>
<dbReference type="InterPro" id="IPR011856">
    <property type="entry name" value="tRNA_endonuc-like_dom_sf"/>
</dbReference>
<dbReference type="RefSeq" id="NP_570384.1">
    <property type="nucleotide sequence ID" value="NC_003390.2"/>
</dbReference>
<organism evidence="1 2">
    <name type="scientific">Synechococcus phage P60</name>
    <dbReference type="NCBI Taxonomy" id="2905923"/>
    <lineage>
        <taxon>Viruses</taxon>
        <taxon>Duplodnaviria</taxon>
        <taxon>Heunggongvirae</taxon>
        <taxon>Uroviricota</taxon>
        <taxon>Caudoviricetes</taxon>
        <taxon>Autographivirales</taxon>
        <taxon>Tiilvirus</taxon>
        <taxon>Tiilvirus P60</taxon>
    </lineage>
</organism>
<name>Q8W6V7_9CAUD</name>
<dbReference type="GO" id="GO:0003676">
    <property type="term" value="F:nucleic acid binding"/>
    <property type="evidence" value="ECO:0007669"/>
    <property type="project" value="InterPro"/>
</dbReference>
<evidence type="ECO:0008006" key="3">
    <source>
        <dbReference type="Google" id="ProtNLM"/>
    </source>
</evidence>
<dbReference type="SUPFAM" id="SSF52980">
    <property type="entry name" value="Restriction endonuclease-like"/>
    <property type="match status" value="1"/>
</dbReference>
<gene>
    <name evidence="1" type="ORF">P60_gp36</name>
</gene>
<dbReference type="EMBL" id="AF338467">
    <property type="protein sequence ID" value="AAL73322.1"/>
    <property type="molecule type" value="Genomic_DNA"/>
</dbReference>
<dbReference type="InterPro" id="IPR011335">
    <property type="entry name" value="Restrct_endonuc-II-like"/>
</dbReference>
<sequence>MISTHKRGASAELLACAALVDAGFEVFRNVTPDGPIDIVVWDGETFYPIDVKRASHYVNKQGKATLKLPAKNNEHALILCRTDKDEWVWINDAPEHLWL</sequence>
<accession>Q8W6V7</accession>
<evidence type="ECO:0000313" key="2">
    <source>
        <dbReference type="Proteomes" id="UP000001761"/>
    </source>
</evidence>
<dbReference type="Gene3D" id="3.40.1350.10">
    <property type="match status" value="1"/>
</dbReference>
<protein>
    <recommendedName>
        <fullName evidence="3">Holliday junction resolvase</fullName>
    </recommendedName>
</protein>
<keyword evidence="2" id="KW-1185">Reference proteome</keyword>
<evidence type="ECO:0000313" key="1">
    <source>
        <dbReference type="EMBL" id="AAL73322.1"/>
    </source>
</evidence>
<dbReference type="GeneID" id="932767"/>
<dbReference type="Proteomes" id="UP000001761">
    <property type="component" value="Segment"/>
</dbReference>
<dbReference type="KEGG" id="vg:932767"/>
<reference evidence="1 2" key="1">
    <citation type="journal article" date="2002" name="Appl. Environ. Microbiol.">
        <title>Genomic sequence and evolution of marine cyanophage P60: a new insight on lytic and lysogenic phages.</title>
        <authorList>
            <person name="Chen F."/>
            <person name="Lu J."/>
        </authorList>
    </citation>
    <scope>NUCLEOTIDE SEQUENCE</scope>
</reference>